<reference evidence="3 4" key="1">
    <citation type="submission" date="2015-09" db="EMBL/GenBank/DDBJ databases">
        <title>Genome Sequences of Mycobacterium immunogenum Isolates, Recuperated from a Chloraminated Drinking Water Distribution System Simulator Subjected to Episodes of Nitrification.</title>
        <authorList>
            <person name="Gomez-Alvarez V."/>
            <person name="Revetta R.P."/>
        </authorList>
    </citation>
    <scope>NUCLEOTIDE SEQUENCE [LARGE SCALE GENOMIC DNA]</scope>
    <source>
        <strain evidence="1 3">H008</strain>
        <strain evidence="2 4">H076</strain>
    </source>
</reference>
<proteinExistence type="predicted"/>
<dbReference type="Proteomes" id="UP000037843">
    <property type="component" value="Unassembled WGS sequence"/>
</dbReference>
<dbReference type="EMBL" id="LJFS01000011">
    <property type="protein sequence ID" value="KPG34288.1"/>
    <property type="molecule type" value="Genomic_DNA"/>
</dbReference>
<dbReference type="PROSITE" id="PS51257">
    <property type="entry name" value="PROKAR_LIPOPROTEIN"/>
    <property type="match status" value="1"/>
</dbReference>
<sequence length="156" mass="16977">MLDMRVTARTVAGITALVLVGLGSVACDSGKDPSYVDFKDPFWSSPPLVDYMAQDYQDKVDLDSRKSGGYTWEQAVSRCFASVVERNLAAVRVQSAIDRDDQARKLKQLPSQTVAEVPIPTPSLHAAIDSDSGVTGHDLNLCFTVVYTNKSLPSPR</sequence>
<accession>A0A7V8LPE3</accession>
<organism evidence="1 3">
    <name type="scientific">Mycobacteroides immunogenum</name>
    <dbReference type="NCBI Taxonomy" id="83262"/>
    <lineage>
        <taxon>Bacteria</taxon>
        <taxon>Bacillati</taxon>
        <taxon>Actinomycetota</taxon>
        <taxon>Actinomycetes</taxon>
        <taxon>Mycobacteriales</taxon>
        <taxon>Mycobacteriaceae</taxon>
        <taxon>Mycobacteroides</taxon>
    </lineage>
</organism>
<evidence type="ECO:0000313" key="3">
    <source>
        <dbReference type="Proteomes" id="UP000037843"/>
    </source>
</evidence>
<evidence type="ECO:0000313" key="1">
    <source>
        <dbReference type="EMBL" id="KPG11260.1"/>
    </source>
</evidence>
<evidence type="ECO:0000313" key="4">
    <source>
        <dbReference type="Proteomes" id="UP000037962"/>
    </source>
</evidence>
<dbReference type="Proteomes" id="UP000037962">
    <property type="component" value="Unassembled WGS sequence"/>
</dbReference>
<gene>
    <name evidence="1" type="ORF">AN908_12845</name>
    <name evidence="2" type="ORF">AN912_11045</name>
</gene>
<dbReference type="EMBL" id="LJFO01000006">
    <property type="protein sequence ID" value="KPG11260.1"/>
    <property type="molecule type" value="Genomic_DNA"/>
</dbReference>
<protein>
    <submittedName>
        <fullName evidence="1">Uncharacterized protein</fullName>
    </submittedName>
</protein>
<dbReference type="AlphaFoldDB" id="A0A7V8LPE3"/>
<dbReference type="KEGG" id="miz:BAB75_01425"/>
<comment type="caution">
    <text evidence="1">The sequence shown here is derived from an EMBL/GenBank/DDBJ whole genome shotgun (WGS) entry which is preliminary data.</text>
</comment>
<evidence type="ECO:0000313" key="2">
    <source>
        <dbReference type="EMBL" id="KPG34288.1"/>
    </source>
</evidence>
<name>A0A7V8LPE3_9MYCO</name>
<keyword evidence="4" id="KW-1185">Reference proteome</keyword>